<reference evidence="4 6" key="1">
    <citation type="submission" date="2018-09" db="EMBL/GenBank/DDBJ databases">
        <title>Genomic investigation of the strawberry pathogen Phytophthora fragariae indicates pathogenicity is determined by transcriptional variation in three key races.</title>
        <authorList>
            <person name="Adams T.M."/>
            <person name="Armitage A.D."/>
            <person name="Sobczyk M.K."/>
            <person name="Bates H.J."/>
            <person name="Dunwell J.M."/>
            <person name="Nellist C.F."/>
            <person name="Harrison R.J."/>
        </authorList>
    </citation>
    <scope>NUCLEOTIDE SEQUENCE [LARGE SCALE GENOMIC DNA]</scope>
    <source>
        <strain evidence="1 4">SCRP249</strain>
        <strain evidence="2 6">SCRP324</strain>
        <strain evidence="3 5">SCRP333</strain>
    </source>
</reference>
<evidence type="ECO:0000313" key="4">
    <source>
        <dbReference type="Proteomes" id="UP000429607"/>
    </source>
</evidence>
<evidence type="ECO:0000313" key="6">
    <source>
        <dbReference type="Proteomes" id="UP000435112"/>
    </source>
</evidence>
<dbReference type="OrthoDB" id="10270063at2759"/>
<dbReference type="EMBL" id="QXFU01005795">
    <property type="protein sequence ID" value="KAE8963039.1"/>
    <property type="molecule type" value="Genomic_DNA"/>
</dbReference>
<comment type="caution">
    <text evidence="1">The sequence shown here is derived from an EMBL/GenBank/DDBJ whole genome shotgun (WGS) entry which is preliminary data.</text>
</comment>
<evidence type="ECO:0000313" key="3">
    <source>
        <dbReference type="EMBL" id="KAE9271122.1"/>
    </source>
</evidence>
<keyword evidence="5" id="KW-1185">Reference proteome</keyword>
<evidence type="ECO:0000313" key="1">
    <source>
        <dbReference type="EMBL" id="KAE8962037.1"/>
    </source>
</evidence>
<dbReference type="EMBL" id="QXFT01005808">
    <property type="protein sequence ID" value="KAE9271122.1"/>
    <property type="molecule type" value="Genomic_DNA"/>
</dbReference>
<sequence length="118" mass="12687">MFLSSFASLALYGLVPYRQARSFGAGFDYAGKDWAAQIVRAGDTCTMPLQLKLSSIEEGGAGHQHGEISGTAAFELRAVVQSTLGFDWMGVSLTELSSCFDGARDFRRSSTHAGTWVV</sequence>
<name>A0A6A3GYG8_9STRA</name>
<dbReference type="Proteomes" id="UP000434957">
    <property type="component" value="Unassembled WGS sequence"/>
</dbReference>
<dbReference type="EMBL" id="QXFV01006240">
    <property type="protein sequence ID" value="KAE8962037.1"/>
    <property type="molecule type" value="Genomic_DNA"/>
</dbReference>
<dbReference type="AlphaFoldDB" id="A0A6A3GYG8"/>
<dbReference type="Proteomes" id="UP000435112">
    <property type="component" value="Unassembled WGS sequence"/>
</dbReference>
<accession>A0A6A3GYG8</accession>
<proteinExistence type="predicted"/>
<evidence type="ECO:0000313" key="5">
    <source>
        <dbReference type="Proteomes" id="UP000434957"/>
    </source>
</evidence>
<organism evidence="1 4">
    <name type="scientific">Phytophthora rubi</name>
    <dbReference type="NCBI Taxonomy" id="129364"/>
    <lineage>
        <taxon>Eukaryota</taxon>
        <taxon>Sar</taxon>
        <taxon>Stramenopiles</taxon>
        <taxon>Oomycota</taxon>
        <taxon>Peronosporomycetes</taxon>
        <taxon>Peronosporales</taxon>
        <taxon>Peronosporaceae</taxon>
        <taxon>Phytophthora</taxon>
    </lineage>
</organism>
<evidence type="ECO:0000313" key="2">
    <source>
        <dbReference type="EMBL" id="KAE8963039.1"/>
    </source>
</evidence>
<gene>
    <name evidence="1" type="ORF">PR001_g29844</name>
    <name evidence="2" type="ORF">PR002_g29409</name>
    <name evidence="3" type="ORF">PR003_g30602</name>
</gene>
<dbReference type="Proteomes" id="UP000429607">
    <property type="component" value="Unassembled WGS sequence"/>
</dbReference>
<protein>
    <submittedName>
        <fullName evidence="1">Uncharacterized protein</fullName>
    </submittedName>
</protein>